<feature type="compositionally biased region" description="Polar residues" evidence="1">
    <location>
        <begin position="255"/>
        <end position="274"/>
    </location>
</feature>
<feature type="compositionally biased region" description="Basic and acidic residues" evidence="1">
    <location>
        <begin position="1575"/>
        <end position="1593"/>
    </location>
</feature>
<feature type="compositionally biased region" description="Basic and acidic residues" evidence="1">
    <location>
        <begin position="960"/>
        <end position="978"/>
    </location>
</feature>
<feature type="compositionally biased region" description="Polar residues" evidence="1">
    <location>
        <begin position="1542"/>
        <end position="1559"/>
    </location>
</feature>
<feature type="compositionally biased region" description="Polar residues" evidence="1">
    <location>
        <begin position="818"/>
        <end position="829"/>
    </location>
</feature>
<dbReference type="GO" id="GO:0031297">
    <property type="term" value="P:replication fork processing"/>
    <property type="evidence" value="ECO:0007669"/>
    <property type="project" value="TreeGrafter"/>
</dbReference>
<feature type="compositionally biased region" description="Polar residues" evidence="1">
    <location>
        <begin position="1597"/>
        <end position="1606"/>
    </location>
</feature>
<keyword evidence="4" id="KW-1185">Reference proteome</keyword>
<feature type="compositionally biased region" description="Low complexity" evidence="1">
    <location>
        <begin position="930"/>
        <end position="939"/>
    </location>
</feature>
<feature type="region of interest" description="Disordered" evidence="1">
    <location>
        <begin position="1518"/>
        <end position="1630"/>
    </location>
</feature>
<accession>A0AAW1CSG7</accession>
<dbReference type="Pfam" id="PF05205">
    <property type="entry name" value="COMPASS-Shg1"/>
    <property type="match status" value="1"/>
</dbReference>
<evidence type="ECO:0000256" key="1">
    <source>
        <dbReference type="SAM" id="MobiDB-lite"/>
    </source>
</evidence>
<name>A0AAW1CSG7_9HEMI</name>
<feature type="compositionally biased region" description="Basic and acidic residues" evidence="1">
    <location>
        <begin position="748"/>
        <end position="757"/>
    </location>
</feature>
<feature type="compositionally biased region" description="Acidic residues" evidence="1">
    <location>
        <begin position="940"/>
        <end position="950"/>
    </location>
</feature>
<evidence type="ECO:0000313" key="4">
    <source>
        <dbReference type="Proteomes" id="UP001461498"/>
    </source>
</evidence>
<feature type="compositionally biased region" description="Basic residues" evidence="1">
    <location>
        <begin position="436"/>
        <end position="453"/>
    </location>
</feature>
<feature type="region of interest" description="Disordered" evidence="1">
    <location>
        <begin position="294"/>
        <end position="875"/>
    </location>
</feature>
<gene>
    <name evidence="3" type="ORF">O3M35_012107</name>
</gene>
<feature type="compositionally biased region" description="Low complexity" evidence="1">
    <location>
        <begin position="786"/>
        <end position="799"/>
    </location>
</feature>
<feature type="compositionally biased region" description="Low complexity" evidence="1">
    <location>
        <begin position="224"/>
        <end position="233"/>
    </location>
</feature>
<feature type="region of interest" description="Disordered" evidence="1">
    <location>
        <begin position="891"/>
        <end position="997"/>
    </location>
</feature>
<feature type="compositionally biased region" description="Basic and acidic residues" evidence="1">
    <location>
        <begin position="454"/>
        <end position="543"/>
    </location>
</feature>
<feature type="domain" description="BOD1/SHG1" evidence="2">
    <location>
        <begin position="16"/>
        <end position="110"/>
    </location>
</feature>
<sequence>MDYMYQTVDKDFVETIVGKLKSQGIFDQFRKDCLADVDTKPAYQNLQERVNGTVNSFLEKHKWQDNLNKTQLRESLRRHVQQGFLETGVDRIVDQVVNPKIYTVFKPKVEDVVYDSLGIPKPKKLDTTDLNLLNFILKHPPPPHPPPPLPPPKNENENKTKEKSNDVSLDDLLPKDLDPVSPGSVDNASVGSKEEEEVPPPGTDDINDSSAFGMADASNDESKLSLSELSSQESTKHSSQTPIKSAHPVEAQGADINTNTSELKSPKVSSPFKNFSNLNEKIKQVEIKLIDADVTTLSDSKDEDVSNKQSDAEVVLEQNDDEKEKLFDDEEKQATPIMEDSLSLKLHSEDSRSSFSSFSREKKSHPDDIKESIKSEEDKLKDESESDKVFSEKFDDIDSSNLSTSENVEIKIDENEKKDGKADKKRTESSSSSTSSKHRSSRHSGHDLKHKRHDKNDDKSKSSRSDKDVKHRDDRHKSSRDSSSKRKDDHDHDKYKHGDKTSKHKDDRRKPRDSAEKSREDKGKSDKSDRTKHRHSEDKHETKSLSNTDALGLMEIEDQEELSNITTGSTGNFSDKDTDIKSEREITDKEDDEKQEKRRSKHYEKEEKSDKSKSKGEKSDKGRSKENDSKRHKERDDKHKSEKSSERAEKNTRGRENEEKSSDQRSSKSEKSKNKDDADDSYHKEDKVKKSDVKTKEKSSTEIESVSTSSTKKEKSKNDDKDSDKDKTRKHSYGTSEKSRSRHSSISKSKDKDDKKDKHNRKRKGERCEEIKVKESRRSSDRDHNGSGSSGPSSGGTSSHPKDSGHSSSNKTNHEPVQEQSGNEGSSTEENTDSPDVPNAVDILLMQINDSIENHETEEKSDPQPPQPVIKKPKIANNIFEIRKIMQARRNLQKVESQGSVEVNSENVRNNEESEDGLDEPDKVADPATSEEVLNTSEELLVENENENQSEDLSNQIKEQLVELESKSEELADSATDKEQEENEQITEQIGNSSIENESLELNKQLEEKLAEIQAEAEFESSLPNESTTMTETSQEILEEVIESKTEEVDEKEAEAVNKVMEDEPIVIKKRRIAKNIYEVRKIMHMKKRLERKKKLATQMKEHNKTDLISNDRQPSAEENKAIPNDLAGEHEINNAINDNQISSEVIEKQNETEECADDNAENEEPAPLKTPRIAKNIYEVRKIMRARRALKKKLNYQSKTNDLNIKRKNTRSLLNKKLIPVKRKNEQIIKLKLINKDRKNRLRRDNMNSRPLLGKIRSDSDVSDKMKTTFEEEVVNEVPSNVDDSIDCNVETVEENSSKILETNDSFFGFTKDDINVAVRQFEELHNYYIMSRNNDSKHWNNNNIDGNSNMLKPTLIKTRQRHTISSDNTLDNNLKLEADINHEQVIRDILNGKNGCSIKLTKSRLLDEQAKSHLMNTRAKTKNNKIENLEILNSKLEDSNILSSPKMTEDVLDNLMKDNNLIPDPDIIEYDESQSNSEENFKAISNNCEIKLTGEEDCNENVKHKVTNKKVGKIQTNTDKITTKRKVMNQKENNAGKKGNVNNSQETVSKTKSNTVVQEDKTKRAVRASTRYRSLEKKKSSQRYDSEDLYKPRLSLSSQNSARNRVTRNDSADNSTGQALPNLRRKIR</sequence>
<feature type="compositionally biased region" description="Pro residues" evidence="1">
    <location>
        <begin position="139"/>
        <end position="153"/>
    </location>
</feature>
<feature type="region of interest" description="Disordered" evidence="1">
    <location>
        <begin position="135"/>
        <end position="274"/>
    </location>
</feature>
<evidence type="ECO:0000313" key="3">
    <source>
        <dbReference type="EMBL" id="KAK9501371.1"/>
    </source>
</evidence>
<comment type="caution">
    <text evidence="3">The sequence shown here is derived from an EMBL/GenBank/DDBJ whole genome shotgun (WGS) entry which is preliminary data.</text>
</comment>
<dbReference type="InterPro" id="IPR055264">
    <property type="entry name" value="BOD1/SHG1_dom"/>
</dbReference>
<dbReference type="PANTHER" id="PTHR31532">
    <property type="entry name" value="BIORIENTATION OF CHROMOSOMES IN CELL DIVISION 1 FAMILY MEMBER"/>
    <property type="match status" value="1"/>
</dbReference>
<evidence type="ECO:0000259" key="2">
    <source>
        <dbReference type="Pfam" id="PF05205"/>
    </source>
</evidence>
<protein>
    <recommendedName>
        <fullName evidence="2">BOD1/SHG1 domain-containing protein</fullName>
    </recommendedName>
</protein>
<feature type="compositionally biased region" description="Basic and acidic residues" evidence="1">
    <location>
        <begin position="766"/>
        <end position="785"/>
    </location>
</feature>
<feature type="compositionally biased region" description="Basic and acidic residues" evidence="1">
    <location>
        <begin position="603"/>
        <end position="701"/>
    </location>
</feature>
<feature type="compositionally biased region" description="Basic and acidic residues" evidence="1">
    <location>
        <begin position="574"/>
        <end position="596"/>
    </location>
</feature>
<feature type="compositionally biased region" description="Basic and acidic residues" evidence="1">
    <location>
        <begin position="852"/>
        <end position="862"/>
    </location>
</feature>
<feature type="compositionally biased region" description="Basic and acidic residues" evidence="1">
    <location>
        <begin position="359"/>
        <end position="396"/>
    </location>
</feature>
<organism evidence="3 4">
    <name type="scientific">Rhynocoris fuscipes</name>
    <dbReference type="NCBI Taxonomy" id="488301"/>
    <lineage>
        <taxon>Eukaryota</taxon>
        <taxon>Metazoa</taxon>
        <taxon>Ecdysozoa</taxon>
        <taxon>Arthropoda</taxon>
        <taxon>Hexapoda</taxon>
        <taxon>Insecta</taxon>
        <taxon>Pterygota</taxon>
        <taxon>Neoptera</taxon>
        <taxon>Paraneoptera</taxon>
        <taxon>Hemiptera</taxon>
        <taxon>Heteroptera</taxon>
        <taxon>Panheteroptera</taxon>
        <taxon>Cimicomorpha</taxon>
        <taxon>Reduviidae</taxon>
        <taxon>Harpactorinae</taxon>
        <taxon>Harpactorini</taxon>
        <taxon>Rhynocoris</taxon>
    </lineage>
</organism>
<reference evidence="3 4" key="1">
    <citation type="submission" date="2022-12" db="EMBL/GenBank/DDBJ databases">
        <title>Chromosome-level genome assembly of true bugs.</title>
        <authorList>
            <person name="Ma L."/>
            <person name="Li H."/>
        </authorList>
    </citation>
    <scope>NUCLEOTIDE SEQUENCE [LARGE SCALE GENOMIC DNA]</scope>
    <source>
        <strain evidence="3">Lab_2022b</strain>
    </source>
</reference>
<proteinExistence type="predicted"/>
<feature type="compositionally biased region" description="Basic and acidic residues" evidence="1">
    <location>
        <begin position="711"/>
        <end position="727"/>
    </location>
</feature>
<feature type="compositionally biased region" description="Polar residues" evidence="1">
    <location>
        <begin position="562"/>
        <end position="573"/>
    </location>
</feature>
<dbReference type="GO" id="GO:0048188">
    <property type="term" value="C:Set1C/COMPASS complex"/>
    <property type="evidence" value="ECO:0007669"/>
    <property type="project" value="TreeGrafter"/>
</dbReference>
<feature type="compositionally biased region" description="Basic and acidic residues" evidence="1">
    <location>
        <begin position="154"/>
        <end position="165"/>
    </location>
</feature>
<dbReference type="EMBL" id="JAPXFL010000009">
    <property type="protein sequence ID" value="KAK9501371.1"/>
    <property type="molecule type" value="Genomic_DNA"/>
</dbReference>
<feature type="compositionally biased region" description="Basic and acidic residues" evidence="1">
    <location>
        <begin position="408"/>
        <end position="428"/>
    </location>
</feature>
<dbReference type="PANTHER" id="PTHR31532:SF10">
    <property type="entry name" value="BIORIENTATION OF CHROMOSOMES IN CELL DIVISION PROTEIN 1-LIKE 1"/>
    <property type="match status" value="1"/>
</dbReference>
<dbReference type="Proteomes" id="UP001461498">
    <property type="component" value="Unassembled WGS sequence"/>
</dbReference>